<dbReference type="Proteomes" id="UP000004699">
    <property type="component" value="Unassembled WGS sequence"/>
</dbReference>
<feature type="domain" description="Creatinase N-terminal" evidence="2">
    <location>
        <begin position="14"/>
        <end position="190"/>
    </location>
</feature>
<dbReference type="AlphaFoldDB" id="B8KXN7"/>
<name>B8KXN7_9GAMM</name>
<dbReference type="HOGENOM" id="CLU_626768_0_0_6"/>
<dbReference type="STRING" id="565045.NOR51B_2453"/>
<dbReference type="SUPFAM" id="SSF53092">
    <property type="entry name" value="Creatinase/prolidase N-terminal domain"/>
    <property type="match status" value="1"/>
</dbReference>
<evidence type="ECO:0000259" key="1">
    <source>
        <dbReference type="Pfam" id="PF00557"/>
    </source>
</evidence>
<dbReference type="eggNOG" id="COG0006">
    <property type="taxonomic scope" value="Bacteria"/>
</dbReference>
<dbReference type="Gene3D" id="3.90.230.10">
    <property type="entry name" value="Creatinase/methionine aminopeptidase superfamily"/>
    <property type="match status" value="1"/>
</dbReference>
<dbReference type="SUPFAM" id="SSF55920">
    <property type="entry name" value="Creatinase/aminopeptidase"/>
    <property type="match status" value="1"/>
</dbReference>
<sequence>MVTMTEFMAAADPRIVRLRAQMAEHGLSAMVLSSPQNVLYASGYESTLERWMQVEPMSAVVVSARAEDPLLLCVPEAMVGLLAVSETRGSELRVDRVVPFELLDFCETARAIDPHASPGALETASTAFYAERVLGPSEDDVIAALARALEQFGLIGNVGFDDLRVGQSVAHRVSGVSVVDALNPIMAARIVKTPPEHERFRQLGKLADACIQYAAGLLEHGVSWDEVSYRVAEFMIRNDIRPVDEGAMLFGGSFDDQFIPELFRTPHEGPLQEGQIVILETQGIWKGLWIDINRTAVIGNPTPDFQRLHDQVRGAYEEVVAQVRPGNHTGVLPALGREALTKRGVSAPEKLLVIAHGIGHQPLEFPLPFPNQGREGAKGFTLEEGMVISIDMLHFGSEFGPCHMEDVYIITEDGAELLYATPHELLGLRSR</sequence>
<proteinExistence type="predicted"/>
<dbReference type="Pfam" id="PF00557">
    <property type="entry name" value="Peptidase_M24"/>
    <property type="match status" value="1"/>
</dbReference>
<evidence type="ECO:0000313" key="3">
    <source>
        <dbReference type="EMBL" id="EED36501.1"/>
    </source>
</evidence>
<dbReference type="PANTHER" id="PTHR46112">
    <property type="entry name" value="AMINOPEPTIDASE"/>
    <property type="match status" value="1"/>
</dbReference>
<evidence type="ECO:0000313" key="4">
    <source>
        <dbReference type="Proteomes" id="UP000004699"/>
    </source>
</evidence>
<evidence type="ECO:0000259" key="2">
    <source>
        <dbReference type="Pfam" id="PF01321"/>
    </source>
</evidence>
<reference evidence="4" key="1">
    <citation type="journal article" date="2013" name="BMC Microbiol.">
        <title>Taxonomy and evolution of bacteriochlorophyll a-containing members of the OM60/NOR5 clade of marine gammaproteobacteria: description of Luminiphilus syltensis gen. nov., sp. nov., reclassification of Haliea rubra as Pseudohaliea rubra gen. nov., comb. nov., and emendation of Chromatocurvus halotolerans.</title>
        <authorList>
            <person name="Spring S."/>
            <person name="Riedel T."/>
            <person name="Sproer C."/>
            <person name="Yan S."/>
            <person name="Harder J."/>
            <person name="Fuchs B.M."/>
        </authorList>
    </citation>
    <scope>NUCLEOTIDE SEQUENCE [LARGE SCALE GENOMIC DNA]</scope>
    <source>
        <strain evidence="4">NOR51-B</strain>
    </source>
</reference>
<keyword evidence="4" id="KW-1185">Reference proteome</keyword>
<dbReference type="Pfam" id="PF01321">
    <property type="entry name" value="Creatinase_N"/>
    <property type="match status" value="1"/>
</dbReference>
<dbReference type="InterPro" id="IPR029149">
    <property type="entry name" value="Creatin/AminoP/Spt16_N"/>
</dbReference>
<dbReference type="EMBL" id="DS999411">
    <property type="protein sequence ID" value="EED36501.1"/>
    <property type="molecule type" value="Genomic_DNA"/>
</dbReference>
<dbReference type="InterPro" id="IPR000587">
    <property type="entry name" value="Creatinase_N"/>
</dbReference>
<feature type="domain" description="Peptidase M24" evidence="1">
    <location>
        <begin position="198"/>
        <end position="412"/>
    </location>
</feature>
<accession>B8KXN7</accession>
<dbReference type="InterPro" id="IPR050659">
    <property type="entry name" value="Peptidase_M24B"/>
</dbReference>
<dbReference type="InterPro" id="IPR000994">
    <property type="entry name" value="Pept_M24"/>
</dbReference>
<organism evidence="3 4">
    <name type="scientific">Luminiphilus syltensis NOR5-1B</name>
    <dbReference type="NCBI Taxonomy" id="565045"/>
    <lineage>
        <taxon>Bacteria</taxon>
        <taxon>Pseudomonadati</taxon>
        <taxon>Pseudomonadota</taxon>
        <taxon>Gammaproteobacteria</taxon>
        <taxon>Cellvibrionales</taxon>
        <taxon>Halieaceae</taxon>
        <taxon>Luminiphilus</taxon>
    </lineage>
</organism>
<dbReference type="InterPro" id="IPR036005">
    <property type="entry name" value="Creatinase/aminopeptidase-like"/>
</dbReference>
<gene>
    <name evidence="3" type="ORF">NOR51B_2453</name>
</gene>
<dbReference type="CDD" id="cd01066">
    <property type="entry name" value="APP_MetAP"/>
    <property type="match status" value="1"/>
</dbReference>
<protein>
    <submittedName>
        <fullName evidence="3">Peptidase M24</fullName>
    </submittedName>
</protein>
<dbReference type="PANTHER" id="PTHR46112:SF2">
    <property type="entry name" value="XAA-PRO AMINOPEPTIDASE P-RELATED"/>
    <property type="match status" value="1"/>
</dbReference>
<dbReference type="Gene3D" id="3.40.350.10">
    <property type="entry name" value="Creatinase/prolidase N-terminal domain"/>
    <property type="match status" value="1"/>
</dbReference>